<dbReference type="SUPFAM" id="SSF53955">
    <property type="entry name" value="Lysozyme-like"/>
    <property type="match status" value="1"/>
</dbReference>
<reference evidence="2 3" key="1">
    <citation type="submission" date="2020-11" db="EMBL/GenBank/DDBJ databases">
        <title>Sulfur oxidizing isolate from Hospital Hole Sinkhole.</title>
        <authorList>
            <person name="Scott K.M."/>
        </authorList>
    </citation>
    <scope>NUCLEOTIDE SEQUENCE [LARGE SCALE GENOMIC DNA]</scope>
    <source>
        <strain evidence="2 3">HH1</strain>
    </source>
</reference>
<feature type="domain" description="Transglycosylase SLT" evidence="1">
    <location>
        <begin position="49"/>
        <end position="162"/>
    </location>
</feature>
<dbReference type="InterPro" id="IPR023346">
    <property type="entry name" value="Lysozyme-like_dom_sf"/>
</dbReference>
<evidence type="ECO:0000259" key="1">
    <source>
        <dbReference type="Pfam" id="PF01464"/>
    </source>
</evidence>
<dbReference type="Pfam" id="PF01464">
    <property type="entry name" value="SLT"/>
    <property type="match status" value="1"/>
</dbReference>
<sequence length="180" mass="19867">MDWVTYRYAVIILSICFIGPSCVLASEANDVRKEVFRGHIEKCALLDYQRLLIAQAKVESEMNPFAIGLNSNSRLRSQPESKKQALLLISGLQRSGMNFDVGLLQINSQHFEEGGYLNKMGFDIEDALDGCRSAVMASLILLEAHLRSGHILSALSIYNTGSPVKGISNGYVKSVLKNML</sequence>
<comment type="caution">
    <text evidence="2">The sequence shown here is derived from an EMBL/GenBank/DDBJ whole genome shotgun (WGS) entry which is preliminary data.</text>
</comment>
<organism evidence="2 3">
    <name type="scientific">Thiomicrorhabdus heinhorstiae</name>
    <dbReference type="NCBI Taxonomy" id="2748010"/>
    <lineage>
        <taxon>Bacteria</taxon>
        <taxon>Pseudomonadati</taxon>
        <taxon>Pseudomonadota</taxon>
        <taxon>Gammaproteobacteria</taxon>
        <taxon>Thiotrichales</taxon>
        <taxon>Piscirickettsiaceae</taxon>
        <taxon>Thiomicrorhabdus</taxon>
    </lineage>
</organism>
<proteinExistence type="predicted"/>
<name>A0ABS0BUC2_9GAMM</name>
<dbReference type="EMBL" id="JACBGI020000003">
    <property type="protein sequence ID" value="MBF6057370.1"/>
    <property type="molecule type" value="Genomic_DNA"/>
</dbReference>
<dbReference type="InterPro" id="IPR008258">
    <property type="entry name" value="Transglycosylase_SLT_dom_1"/>
</dbReference>
<keyword evidence="3" id="KW-1185">Reference proteome</keyword>
<gene>
    <name evidence="2" type="ORF">H8792_003360</name>
</gene>
<evidence type="ECO:0000313" key="2">
    <source>
        <dbReference type="EMBL" id="MBF6057370.1"/>
    </source>
</evidence>
<accession>A0ABS0BUC2</accession>
<protein>
    <submittedName>
        <fullName evidence="2">Transglycosylase SLT domain-containing protein</fullName>
    </submittedName>
</protein>
<dbReference type="RefSeq" id="WP_194947641.1">
    <property type="nucleotide sequence ID" value="NZ_JACBGI020000003.1"/>
</dbReference>
<evidence type="ECO:0000313" key="3">
    <source>
        <dbReference type="Proteomes" id="UP001193680"/>
    </source>
</evidence>
<dbReference type="Proteomes" id="UP001193680">
    <property type="component" value="Unassembled WGS sequence"/>
</dbReference>